<dbReference type="InterPro" id="IPR000943">
    <property type="entry name" value="RNA_pol_sigma70"/>
</dbReference>
<reference evidence="1 2" key="1">
    <citation type="submission" date="2024-06" db="EMBL/GenBank/DDBJ databases">
        <title>Sorghum-associated microbial communities from plants grown in Nebraska, USA.</title>
        <authorList>
            <person name="Schachtman D."/>
        </authorList>
    </citation>
    <scope>NUCLEOTIDE SEQUENCE [LARGE SCALE GENOMIC DNA]</scope>
    <source>
        <strain evidence="1 2">2857</strain>
    </source>
</reference>
<evidence type="ECO:0000313" key="2">
    <source>
        <dbReference type="Proteomes" id="UP001549257"/>
    </source>
</evidence>
<evidence type="ECO:0008006" key="3">
    <source>
        <dbReference type="Google" id="ProtNLM"/>
    </source>
</evidence>
<comment type="caution">
    <text evidence="1">The sequence shown here is derived from an EMBL/GenBank/DDBJ whole genome shotgun (WGS) entry which is preliminary data.</text>
</comment>
<keyword evidence="2" id="KW-1185">Reference proteome</keyword>
<dbReference type="RefSeq" id="WP_354024522.1">
    <property type="nucleotide sequence ID" value="NZ_JBEPSJ010000002.1"/>
</dbReference>
<gene>
    <name evidence="1" type="ORF">ABIE21_001837</name>
</gene>
<dbReference type="PRINTS" id="PR00046">
    <property type="entry name" value="SIGMA70FCT"/>
</dbReference>
<sequence length="489" mass="54272">MTHVGMEDPVESASTTFDDVVRNLGAREIEVLRRRVFAEKPDRLEQLAVRFAVSRERIRQIEVLLLNELRSAHEVNRVRMLIGLVDTKHTRPLAAVLLESPRLADEIAALEQPWWRIIERLDKTFEVRDGWWCEPNVATAIRKTRADVVRAAAGRRAIRLEDVIELTGMDQSEEWVKYCGFKLHEGFVLVKGFGITDRAAVILETQGSPLTTEAITDRLGMPRSVRSTKNVLSSDERFTRVDRSSWALASWGLAAYQSIRLLIADEVGKNGGSIRLSKLEADLTSRFSVTKSSVVAYASSLPFRTVDGMVEFAATTSLVPRKTAYETRRLFRVGDSWALRLEISKEHARGSGSTLPTALVGALGLPFGRPTTLVSRMGDQRLGWNSTQLSLGSIKRFVDDDDLAVGATCFAVFGEGRTFDLVRADIPENIGRARALALAGFSGDGGNYGIPELMKSVGLPIGTSPHLAAERFRLRGDYDISDCILAERW</sequence>
<dbReference type="EMBL" id="JBEPSJ010000002">
    <property type="protein sequence ID" value="MET4582327.1"/>
    <property type="molecule type" value="Genomic_DNA"/>
</dbReference>
<organism evidence="1 2">
    <name type="scientific">Conyzicola nivalis</name>
    <dbReference type="NCBI Taxonomy" id="1477021"/>
    <lineage>
        <taxon>Bacteria</taxon>
        <taxon>Bacillati</taxon>
        <taxon>Actinomycetota</taxon>
        <taxon>Actinomycetes</taxon>
        <taxon>Micrococcales</taxon>
        <taxon>Microbacteriaceae</taxon>
        <taxon>Conyzicola</taxon>
    </lineage>
</organism>
<accession>A0ABV2QP75</accession>
<dbReference type="Gene3D" id="1.10.10.10">
    <property type="entry name" value="Winged helix-like DNA-binding domain superfamily/Winged helix DNA-binding domain"/>
    <property type="match status" value="1"/>
</dbReference>
<dbReference type="InterPro" id="IPR013324">
    <property type="entry name" value="RNA_pol_sigma_r3/r4-like"/>
</dbReference>
<dbReference type="Proteomes" id="UP001549257">
    <property type="component" value="Unassembled WGS sequence"/>
</dbReference>
<proteinExistence type="predicted"/>
<name>A0ABV2QP75_9MICO</name>
<evidence type="ECO:0000313" key="1">
    <source>
        <dbReference type="EMBL" id="MET4582327.1"/>
    </source>
</evidence>
<protein>
    <recommendedName>
        <fullName evidence="3">RNA polymerase sigma-70 region 4 domain-containing protein</fullName>
    </recommendedName>
</protein>
<dbReference type="InterPro" id="IPR036388">
    <property type="entry name" value="WH-like_DNA-bd_sf"/>
</dbReference>
<dbReference type="SUPFAM" id="SSF88659">
    <property type="entry name" value="Sigma3 and sigma4 domains of RNA polymerase sigma factors"/>
    <property type="match status" value="1"/>
</dbReference>